<dbReference type="Proteomes" id="UP000478008">
    <property type="component" value="Unassembled WGS sequence"/>
</dbReference>
<proteinExistence type="predicted"/>
<organism evidence="1 2">
    <name type="scientific">Dekkera bruxellensis</name>
    <name type="common">Brettanomyces custersii</name>
    <dbReference type="NCBI Taxonomy" id="5007"/>
    <lineage>
        <taxon>Eukaryota</taxon>
        <taxon>Fungi</taxon>
        <taxon>Dikarya</taxon>
        <taxon>Ascomycota</taxon>
        <taxon>Saccharomycotina</taxon>
        <taxon>Pichiomycetes</taxon>
        <taxon>Pichiales</taxon>
        <taxon>Pichiaceae</taxon>
        <taxon>Brettanomyces</taxon>
    </lineage>
</organism>
<keyword evidence="2" id="KW-1185">Reference proteome</keyword>
<name>A0A7D9H102_DEKBR</name>
<evidence type="ECO:0000313" key="2">
    <source>
        <dbReference type="Proteomes" id="UP000478008"/>
    </source>
</evidence>
<evidence type="ECO:0000313" key="1">
    <source>
        <dbReference type="EMBL" id="VUG18840.1"/>
    </source>
</evidence>
<reference evidence="1 2" key="1">
    <citation type="submission" date="2019-07" db="EMBL/GenBank/DDBJ databases">
        <authorList>
            <person name="Friedrich A."/>
            <person name="Schacherer J."/>
        </authorList>
    </citation>
    <scope>NUCLEOTIDE SEQUENCE [LARGE SCALE GENOMIC DNA]</scope>
</reference>
<gene>
    <name evidence="1" type="ORF">DEBR0S4_03708G</name>
</gene>
<sequence>MEAREIDYIKSNIYIPPLPEKEVPKLPTSHPSLIIPDRTIDLNKRASCGCCKGDRCIKESASWLYRPNGEVRTIHLGENGSQEALFYNLSNESTGRQL</sequence>
<accession>A0A7D9H102</accession>
<dbReference type="EMBL" id="CABFWN010000004">
    <property type="protein sequence ID" value="VUG18840.1"/>
    <property type="molecule type" value="Genomic_DNA"/>
</dbReference>
<dbReference type="AlphaFoldDB" id="A0A7D9H102"/>
<protein>
    <submittedName>
        <fullName evidence="1">DEBR0S4_03708g1_1</fullName>
    </submittedName>
</protein>